<dbReference type="Pfam" id="PF13913">
    <property type="entry name" value="zf-C2HC_2"/>
    <property type="match status" value="2"/>
</dbReference>
<dbReference type="Gene3D" id="3.30.160.60">
    <property type="entry name" value="Classic Zinc Finger"/>
    <property type="match status" value="2"/>
</dbReference>
<dbReference type="eggNOG" id="KOG3940">
    <property type="taxonomic scope" value="Eukaryota"/>
</dbReference>
<proteinExistence type="inferred from homology"/>
<dbReference type="InterPro" id="IPR026104">
    <property type="entry name" value="ZNF_C2HC_dom_1C"/>
</dbReference>
<comment type="similarity">
    <text evidence="1">Belongs to the ZC2HC1 family.</text>
</comment>
<evidence type="ECO:0000256" key="7">
    <source>
        <dbReference type="SAM" id="MobiDB-lite"/>
    </source>
</evidence>
<feature type="region of interest" description="Disordered" evidence="7">
    <location>
        <begin position="346"/>
        <end position="369"/>
    </location>
</feature>
<dbReference type="Proteomes" id="UP000008744">
    <property type="component" value="Unassembled WGS sequence"/>
</dbReference>
<dbReference type="OrthoDB" id="10255185at2759"/>
<evidence type="ECO:0000259" key="8">
    <source>
        <dbReference type="PROSITE" id="PS52027"/>
    </source>
</evidence>
<keyword evidence="2" id="KW-0479">Metal-binding</keyword>
<keyword evidence="5" id="KW-0175">Coiled coil</keyword>
<dbReference type="PANTHER" id="PTHR14649:SF1">
    <property type="entry name" value="ZINC FINGER C2HC DOMAIN-CONTAINING PROTEIN 1C"/>
    <property type="match status" value="1"/>
</dbReference>
<dbReference type="GO" id="GO:0008270">
    <property type="term" value="F:zinc ion binding"/>
    <property type="evidence" value="ECO:0007669"/>
    <property type="project" value="UniProtKB-KW"/>
</dbReference>
<evidence type="ECO:0000256" key="5">
    <source>
        <dbReference type="ARBA" id="ARBA00023054"/>
    </source>
</evidence>
<sequence>MPTSPGNYFGPPATDKVTFAQAGRVARGFMYWRHLTRACWPSMLQAVEDERISIFSDGLESEYLQHDHILPLKLNESWAARRLVAALSHLPPSDANGNGNGNSTSAPMRFQKAEEERRRNLMAGRTSGNGLATVAPSAVSSRLVGNGKVRQMFDERRRVAGIDRSNPLKPIVGGATTPPSQPARSQQPVPRLIKDVSAMSLKDKPVLNKRLTSDSNNNNNKYNPAGTVNRLKPVITRKTPPREAESTPPRSPMPKATARAKAQPASRGAAVASSRKSPPLVRKAEAKSPVPKKTMSQPPPDGTSPCRYCGRHFNTDRLDKHEGVCQRTITTKRKIFDASKQRVGGTEAEKFTAKKGNKQTRSQSTYSSAAQIKGLSTGVKKSNWRKKHEEFIQTIRSAKQMQAHLARGGKLSDLPPPPPSENADYIQCPHCGRRFNQTAAERHIPKCATMIHNKPRQNGPTLMKKR</sequence>
<dbReference type="HOGENOM" id="CLU_039548_0_0_1"/>
<evidence type="ECO:0000256" key="4">
    <source>
        <dbReference type="ARBA" id="ARBA00022833"/>
    </source>
</evidence>
<keyword evidence="10" id="KW-1185">Reference proteome</keyword>
<evidence type="ECO:0000313" key="9">
    <source>
        <dbReference type="EMBL" id="EDW24763.1"/>
    </source>
</evidence>
<evidence type="ECO:0000256" key="1">
    <source>
        <dbReference type="ARBA" id="ARBA00010843"/>
    </source>
</evidence>
<organism evidence="10">
    <name type="scientific">Drosophila persimilis</name>
    <name type="common">Fruit fly</name>
    <dbReference type="NCBI Taxonomy" id="7234"/>
    <lineage>
        <taxon>Eukaryota</taxon>
        <taxon>Metazoa</taxon>
        <taxon>Ecdysozoa</taxon>
        <taxon>Arthropoda</taxon>
        <taxon>Hexapoda</taxon>
        <taxon>Insecta</taxon>
        <taxon>Pterygota</taxon>
        <taxon>Neoptera</taxon>
        <taxon>Endopterygota</taxon>
        <taxon>Diptera</taxon>
        <taxon>Brachycera</taxon>
        <taxon>Muscomorpha</taxon>
        <taxon>Ephydroidea</taxon>
        <taxon>Drosophilidae</taxon>
        <taxon>Drosophila</taxon>
        <taxon>Sophophora</taxon>
    </lineage>
</organism>
<dbReference type="AlphaFoldDB" id="B4G597"/>
<feature type="region of interest" description="Disordered" evidence="7">
    <location>
        <begin position="160"/>
        <end position="307"/>
    </location>
</feature>
<dbReference type="PROSITE" id="PS52027">
    <property type="entry name" value="ZF_C2HC_C3H"/>
    <property type="match status" value="2"/>
</dbReference>
<evidence type="ECO:0000256" key="3">
    <source>
        <dbReference type="ARBA" id="ARBA00022771"/>
    </source>
</evidence>
<feature type="domain" description="C2HC/C3H-type" evidence="8">
    <location>
        <begin position="424"/>
        <end position="453"/>
    </location>
</feature>
<gene>
    <name evidence="9" type="primary">Dper\GL24325</name>
    <name evidence="9" type="ORF">Dper_GL24325</name>
</gene>
<name>B4G597_DROPE</name>
<dbReference type="OMA" id="APMRFQQ"/>
<feature type="region of interest" description="Disordered" evidence="7">
    <location>
        <begin position="404"/>
        <end position="424"/>
    </location>
</feature>
<evidence type="ECO:0000256" key="2">
    <source>
        <dbReference type="ARBA" id="ARBA00022723"/>
    </source>
</evidence>
<dbReference type="EMBL" id="CH479179">
    <property type="protein sequence ID" value="EDW24763.1"/>
    <property type="molecule type" value="Genomic_DNA"/>
</dbReference>
<protein>
    <submittedName>
        <fullName evidence="9">GL24325</fullName>
    </submittedName>
</protein>
<evidence type="ECO:0000313" key="10">
    <source>
        <dbReference type="Proteomes" id="UP000008744"/>
    </source>
</evidence>
<dbReference type="PhylomeDB" id="B4G597"/>
<accession>B4G597</accession>
<dbReference type="PANTHER" id="PTHR14649">
    <property type="entry name" value="ZINC FINGER C2HC DOMAIN-CONTAINING PROTEIN 1C"/>
    <property type="match status" value="1"/>
</dbReference>
<feature type="domain" description="C2HC/C3H-type" evidence="8">
    <location>
        <begin position="302"/>
        <end position="331"/>
    </location>
</feature>
<evidence type="ECO:0000256" key="6">
    <source>
        <dbReference type="PROSITE-ProRule" id="PRU01371"/>
    </source>
</evidence>
<reference evidence="9 10" key="1">
    <citation type="journal article" date="2007" name="Nature">
        <title>Evolution of genes and genomes on the Drosophila phylogeny.</title>
        <authorList>
            <consortium name="Drosophila 12 Genomes Consortium"/>
            <person name="Clark A.G."/>
            <person name="Eisen M.B."/>
            <person name="Smith D.R."/>
            <person name="Bergman C.M."/>
            <person name="Oliver B."/>
            <person name="Markow T.A."/>
            <person name="Kaufman T.C."/>
            <person name="Kellis M."/>
            <person name="Gelbart W."/>
            <person name="Iyer V.N."/>
            <person name="Pollard D.A."/>
            <person name="Sackton T.B."/>
            <person name="Larracuente A.M."/>
            <person name="Singh N.D."/>
            <person name="Abad J.P."/>
            <person name="Abt D.N."/>
            <person name="Adryan B."/>
            <person name="Aguade M."/>
            <person name="Akashi H."/>
            <person name="Anderson W.W."/>
            <person name="Aquadro C.F."/>
            <person name="Ardell D.H."/>
            <person name="Arguello R."/>
            <person name="Artieri C.G."/>
            <person name="Barbash D.A."/>
            <person name="Barker D."/>
            <person name="Barsanti P."/>
            <person name="Batterham P."/>
            <person name="Batzoglou S."/>
            <person name="Begun D."/>
            <person name="Bhutkar A."/>
            <person name="Blanco E."/>
            <person name="Bosak S.A."/>
            <person name="Bradley R.K."/>
            <person name="Brand A.D."/>
            <person name="Brent M.R."/>
            <person name="Brooks A.N."/>
            <person name="Brown R.H."/>
            <person name="Butlin R.K."/>
            <person name="Caggese C."/>
            <person name="Calvi B.R."/>
            <person name="Bernardo de Carvalho A."/>
            <person name="Caspi A."/>
            <person name="Castrezana S."/>
            <person name="Celniker S.E."/>
            <person name="Chang J.L."/>
            <person name="Chapple C."/>
            <person name="Chatterji S."/>
            <person name="Chinwalla A."/>
            <person name="Civetta A."/>
            <person name="Clifton S.W."/>
            <person name="Comeron J.M."/>
            <person name="Costello J.C."/>
            <person name="Coyne J.A."/>
            <person name="Daub J."/>
            <person name="David R.G."/>
            <person name="Delcher A.L."/>
            <person name="Delehaunty K."/>
            <person name="Do C.B."/>
            <person name="Ebling H."/>
            <person name="Edwards K."/>
            <person name="Eickbush T."/>
            <person name="Evans J.D."/>
            <person name="Filipski A."/>
            <person name="Findeiss S."/>
            <person name="Freyhult E."/>
            <person name="Fulton L."/>
            <person name="Fulton R."/>
            <person name="Garcia A.C."/>
            <person name="Gardiner A."/>
            <person name="Garfield D.A."/>
            <person name="Garvin B.E."/>
            <person name="Gibson G."/>
            <person name="Gilbert D."/>
            <person name="Gnerre S."/>
            <person name="Godfrey J."/>
            <person name="Good R."/>
            <person name="Gotea V."/>
            <person name="Gravely B."/>
            <person name="Greenberg A.J."/>
            <person name="Griffiths-Jones S."/>
            <person name="Gross S."/>
            <person name="Guigo R."/>
            <person name="Gustafson E.A."/>
            <person name="Haerty W."/>
            <person name="Hahn M.W."/>
            <person name="Halligan D.L."/>
            <person name="Halpern A.L."/>
            <person name="Halter G.M."/>
            <person name="Han M.V."/>
            <person name="Heger A."/>
            <person name="Hillier L."/>
            <person name="Hinrichs A.S."/>
            <person name="Holmes I."/>
            <person name="Hoskins R.A."/>
            <person name="Hubisz M.J."/>
            <person name="Hultmark D."/>
            <person name="Huntley M.A."/>
            <person name="Jaffe D.B."/>
            <person name="Jagadeeshan S."/>
            <person name="Jeck W.R."/>
            <person name="Johnson J."/>
            <person name="Jones C.D."/>
            <person name="Jordan W.C."/>
            <person name="Karpen G.H."/>
            <person name="Kataoka E."/>
            <person name="Keightley P.D."/>
            <person name="Kheradpour P."/>
            <person name="Kirkness E.F."/>
            <person name="Koerich L.B."/>
            <person name="Kristiansen K."/>
            <person name="Kudrna D."/>
            <person name="Kulathinal R.J."/>
            <person name="Kumar S."/>
            <person name="Kwok R."/>
            <person name="Lander E."/>
            <person name="Langley C.H."/>
            <person name="Lapoint R."/>
            <person name="Lazzaro B.P."/>
            <person name="Lee S.J."/>
            <person name="Levesque L."/>
            <person name="Li R."/>
            <person name="Lin C.F."/>
            <person name="Lin M.F."/>
            <person name="Lindblad-Toh K."/>
            <person name="Llopart A."/>
            <person name="Long M."/>
            <person name="Low L."/>
            <person name="Lozovsky E."/>
            <person name="Lu J."/>
            <person name="Luo M."/>
            <person name="Machado C.A."/>
            <person name="Makalowski W."/>
            <person name="Marzo M."/>
            <person name="Matsuda M."/>
            <person name="Matzkin L."/>
            <person name="McAllister B."/>
            <person name="McBride C.S."/>
            <person name="McKernan B."/>
            <person name="McKernan K."/>
            <person name="Mendez-Lago M."/>
            <person name="Minx P."/>
            <person name="Mollenhauer M.U."/>
            <person name="Montooth K."/>
            <person name="Mount S.M."/>
            <person name="Mu X."/>
            <person name="Myers E."/>
            <person name="Negre B."/>
            <person name="Newfeld S."/>
            <person name="Nielsen R."/>
            <person name="Noor M.A."/>
            <person name="O'Grady P."/>
            <person name="Pachter L."/>
            <person name="Papaceit M."/>
            <person name="Parisi M.J."/>
            <person name="Parisi M."/>
            <person name="Parts L."/>
            <person name="Pedersen J.S."/>
            <person name="Pesole G."/>
            <person name="Phillippy A.M."/>
            <person name="Ponting C.P."/>
            <person name="Pop M."/>
            <person name="Porcelli D."/>
            <person name="Powell J.R."/>
            <person name="Prohaska S."/>
            <person name="Pruitt K."/>
            <person name="Puig M."/>
            <person name="Quesneville H."/>
            <person name="Ram K.R."/>
            <person name="Rand D."/>
            <person name="Rasmussen M.D."/>
            <person name="Reed L.K."/>
            <person name="Reenan R."/>
            <person name="Reily A."/>
            <person name="Remington K.A."/>
            <person name="Rieger T.T."/>
            <person name="Ritchie M.G."/>
            <person name="Robin C."/>
            <person name="Rogers Y.H."/>
            <person name="Rohde C."/>
            <person name="Rozas J."/>
            <person name="Rubenfield M.J."/>
            <person name="Ruiz A."/>
            <person name="Russo S."/>
            <person name="Salzberg S.L."/>
            <person name="Sanchez-Gracia A."/>
            <person name="Saranga D.J."/>
            <person name="Sato H."/>
            <person name="Schaeffer S.W."/>
            <person name="Schatz M.C."/>
            <person name="Schlenke T."/>
            <person name="Schwartz R."/>
            <person name="Segarra C."/>
            <person name="Singh R.S."/>
            <person name="Sirot L."/>
            <person name="Sirota M."/>
            <person name="Sisneros N.B."/>
            <person name="Smith C.D."/>
            <person name="Smith T.F."/>
            <person name="Spieth J."/>
            <person name="Stage D.E."/>
            <person name="Stark A."/>
            <person name="Stephan W."/>
            <person name="Strausberg R.L."/>
            <person name="Strempel S."/>
            <person name="Sturgill D."/>
            <person name="Sutton G."/>
            <person name="Sutton G.G."/>
            <person name="Tao W."/>
            <person name="Teichmann S."/>
            <person name="Tobari Y.N."/>
            <person name="Tomimura Y."/>
            <person name="Tsolas J.M."/>
            <person name="Valente V.L."/>
            <person name="Venter E."/>
            <person name="Venter J.C."/>
            <person name="Vicario S."/>
            <person name="Vieira F.G."/>
            <person name="Vilella A.J."/>
            <person name="Villasante A."/>
            <person name="Walenz B."/>
            <person name="Wang J."/>
            <person name="Wasserman M."/>
            <person name="Watts T."/>
            <person name="Wilson D."/>
            <person name="Wilson R.K."/>
            <person name="Wing R.A."/>
            <person name="Wolfner M.F."/>
            <person name="Wong A."/>
            <person name="Wong G.K."/>
            <person name="Wu C.I."/>
            <person name="Wu G."/>
            <person name="Yamamoto D."/>
            <person name="Yang H.P."/>
            <person name="Yang S.P."/>
            <person name="Yorke J.A."/>
            <person name="Yoshida K."/>
            <person name="Zdobnov E."/>
            <person name="Zhang P."/>
            <person name="Zhang Y."/>
            <person name="Zimin A.V."/>
            <person name="Baldwin J."/>
            <person name="Abdouelleil A."/>
            <person name="Abdulkadir J."/>
            <person name="Abebe A."/>
            <person name="Abera B."/>
            <person name="Abreu J."/>
            <person name="Acer S.C."/>
            <person name="Aftuck L."/>
            <person name="Alexander A."/>
            <person name="An P."/>
            <person name="Anderson E."/>
            <person name="Anderson S."/>
            <person name="Arachi H."/>
            <person name="Azer M."/>
            <person name="Bachantsang P."/>
            <person name="Barry A."/>
            <person name="Bayul T."/>
            <person name="Berlin A."/>
            <person name="Bessette D."/>
            <person name="Bloom T."/>
            <person name="Blye J."/>
            <person name="Boguslavskiy L."/>
            <person name="Bonnet C."/>
            <person name="Boukhgalter B."/>
            <person name="Bourzgui I."/>
            <person name="Brown A."/>
            <person name="Cahill P."/>
            <person name="Channer S."/>
            <person name="Cheshatsang Y."/>
            <person name="Chuda L."/>
            <person name="Citroen M."/>
            <person name="Collymore A."/>
            <person name="Cooke P."/>
            <person name="Costello M."/>
            <person name="D'Aco K."/>
            <person name="Daza R."/>
            <person name="De Haan G."/>
            <person name="DeGray S."/>
            <person name="DeMaso C."/>
            <person name="Dhargay N."/>
            <person name="Dooley K."/>
            <person name="Dooley E."/>
            <person name="Doricent M."/>
            <person name="Dorje P."/>
            <person name="Dorjee K."/>
            <person name="Dupes A."/>
            <person name="Elong R."/>
            <person name="Falk J."/>
            <person name="Farina A."/>
            <person name="Faro S."/>
            <person name="Ferguson D."/>
            <person name="Fisher S."/>
            <person name="Foley C.D."/>
            <person name="Franke A."/>
            <person name="Friedrich D."/>
            <person name="Gadbois L."/>
            <person name="Gearin G."/>
            <person name="Gearin C.R."/>
            <person name="Giannoukos G."/>
            <person name="Goode T."/>
            <person name="Graham J."/>
            <person name="Grandbois E."/>
            <person name="Grewal S."/>
            <person name="Gyaltsen K."/>
            <person name="Hafez N."/>
            <person name="Hagos B."/>
            <person name="Hall J."/>
            <person name="Henson C."/>
            <person name="Hollinger A."/>
            <person name="Honan T."/>
            <person name="Huard M.D."/>
            <person name="Hughes L."/>
            <person name="Hurhula B."/>
            <person name="Husby M.E."/>
            <person name="Kamat A."/>
            <person name="Kanga B."/>
            <person name="Kashin S."/>
            <person name="Khazanovich D."/>
            <person name="Kisner P."/>
            <person name="Lance K."/>
            <person name="Lara M."/>
            <person name="Lee W."/>
            <person name="Lennon N."/>
            <person name="Letendre F."/>
            <person name="LeVine R."/>
            <person name="Lipovsky A."/>
            <person name="Liu X."/>
            <person name="Liu J."/>
            <person name="Liu S."/>
            <person name="Lokyitsang T."/>
            <person name="Lokyitsang Y."/>
            <person name="Lubonja R."/>
            <person name="Lui A."/>
            <person name="MacDonald P."/>
            <person name="Magnisalis V."/>
            <person name="Maru K."/>
            <person name="Matthews C."/>
            <person name="McCusker W."/>
            <person name="McDonough S."/>
            <person name="Mehta T."/>
            <person name="Meldrim J."/>
            <person name="Meneus L."/>
            <person name="Mihai O."/>
            <person name="Mihalev A."/>
            <person name="Mihova T."/>
            <person name="Mittelman R."/>
            <person name="Mlenga V."/>
            <person name="Montmayeur A."/>
            <person name="Mulrain L."/>
            <person name="Navidi A."/>
            <person name="Naylor J."/>
            <person name="Negash T."/>
            <person name="Nguyen T."/>
            <person name="Nguyen N."/>
            <person name="Nicol R."/>
            <person name="Norbu C."/>
            <person name="Norbu N."/>
            <person name="Novod N."/>
            <person name="O'Neill B."/>
            <person name="Osman S."/>
            <person name="Markiewicz E."/>
            <person name="Oyono O.L."/>
            <person name="Patti C."/>
            <person name="Phunkhang P."/>
            <person name="Pierre F."/>
            <person name="Priest M."/>
            <person name="Raghuraman S."/>
            <person name="Rege F."/>
            <person name="Reyes R."/>
            <person name="Rise C."/>
            <person name="Rogov P."/>
            <person name="Ross K."/>
            <person name="Ryan E."/>
            <person name="Settipalli S."/>
            <person name="Shea T."/>
            <person name="Sherpa N."/>
            <person name="Shi L."/>
            <person name="Shih D."/>
            <person name="Sparrow T."/>
            <person name="Spaulding J."/>
            <person name="Stalker J."/>
            <person name="Stange-Thomann N."/>
            <person name="Stavropoulos S."/>
            <person name="Stone C."/>
            <person name="Strader C."/>
            <person name="Tesfaye S."/>
            <person name="Thomson T."/>
            <person name="Thoulutsang Y."/>
            <person name="Thoulutsang D."/>
            <person name="Topham K."/>
            <person name="Topping I."/>
            <person name="Tsamla T."/>
            <person name="Vassiliev H."/>
            <person name="Vo A."/>
            <person name="Wangchuk T."/>
            <person name="Wangdi T."/>
            <person name="Weiand M."/>
            <person name="Wilkinson J."/>
            <person name="Wilson A."/>
            <person name="Yadav S."/>
            <person name="Young G."/>
            <person name="Yu Q."/>
            <person name="Zembek L."/>
            <person name="Zhong D."/>
            <person name="Zimmer A."/>
            <person name="Zwirko Z."/>
            <person name="Jaffe D.B."/>
            <person name="Alvarez P."/>
            <person name="Brockman W."/>
            <person name="Butler J."/>
            <person name="Chin C."/>
            <person name="Gnerre S."/>
            <person name="Grabherr M."/>
            <person name="Kleber M."/>
            <person name="Mauceli E."/>
            <person name="MacCallum I."/>
        </authorList>
    </citation>
    <scope>NUCLEOTIDE SEQUENCE [LARGE SCALE GENOMIC DNA]</scope>
    <source>
        <strain evidence="10">MSH-3 / Tucson 14011-0111.49</strain>
    </source>
</reference>
<feature type="compositionally biased region" description="Polar residues" evidence="7">
    <location>
        <begin position="359"/>
        <end position="369"/>
    </location>
</feature>
<dbReference type="InterPro" id="IPR049899">
    <property type="entry name" value="Znf_C2HC_C3H"/>
</dbReference>
<keyword evidence="4" id="KW-0862">Zinc</keyword>
<keyword evidence="3 6" id="KW-0863">Zinc-finger</keyword>